<dbReference type="NCBIfam" id="NF011100">
    <property type="entry name" value="PRK14527.1"/>
    <property type="match status" value="1"/>
</dbReference>
<keyword evidence="3 7" id="KW-0545">Nucleotide biosynthesis</keyword>
<feature type="binding site" evidence="7">
    <location>
        <position position="312"/>
    </location>
    <ligand>
        <name>ATP</name>
        <dbReference type="ChEBI" id="CHEBI:30616"/>
    </ligand>
</feature>
<feature type="binding site" evidence="7">
    <location>
        <begin position="270"/>
        <end position="273"/>
    </location>
    <ligand>
        <name>AMP</name>
        <dbReference type="ChEBI" id="CHEBI:456215"/>
    </ligand>
</feature>
<evidence type="ECO:0000256" key="1">
    <source>
        <dbReference type="ARBA" id="ARBA00022679"/>
    </source>
</evidence>
<dbReference type="PRINTS" id="PR00094">
    <property type="entry name" value="ADENYLTKNASE"/>
</dbReference>
<keyword evidence="2" id="KW-0479">Metal-binding</keyword>
<comment type="pathway">
    <text evidence="7">Purine metabolism; AMP biosynthesis via salvage pathway; AMP from ADP: step 1/1.</text>
</comment>
<dbReference type="NCBIfam" id="NF011105">
    <property type="entry name" value="PRK14532.1"/>
    <property type="match status" value="1"/>
</dbReference>
<evidence type="ECO:0000256" key="4">
    <source>
        <dbReference type="ARBA" id="ARBA00022741"/>
    </source>
</evidence>
<accession>A0ABV9P1I1</accession>
<dbReference type="Gene3D" id="3.40.50.300">
    <property type="entry name" value="P-loop containing nucleotide triphosphate hydrolases"/>
    <property type="match status" value="1"/>
</dbReference>
<sequence length="374" mass="42368">MQVIQLHDKHFEPFISSDEIDFAIQNMAKQMDDDFFDEVPVFIGVLNGSFKVISDLMKYYRGMCEVSFVKLASYEGTQSTNEVKQLIGLNEDLEGKTVVIVEDIVDTGNTIEELKAILKEKKVKHLKIATLFFKPEAYKKDIKLDYVGIRIPNKFIVGFGLDYDGLGRNLPDVYQLAIENKHTEMINIVLFGKPGAGKGTQADFLKEKYNLVHLSTGDIFRFNIKNDTELGQLAKTYMDKGDLVPDEVTIKMLQSEVDKNPQAKGFLFDGFPRTIAQAEALDKFLESKNQEITATVALEADDEILVQRLLERGKTSGRPDDQDEEKIRNRYDEYNQKTAPLMDYYKGQNKFKAVDGIGSIAEVTERLSAVIDTL</sequence>
<dbReference type="PANTHER" id="PTHR23359">
    <property type="entry name" value="NUCLEOTIDE KINASE"/>
    <property type="match status" value="1"/>
</dbReference>
<evidence type="ECO:0000313" key="10">
    <source>
        <dbReference type="Proteomes" id="UP001595885"/>
    </source>
</evidence>
<evidence type="ECO:0000256" key="5">
    <source>
        <dbReference type="ARBA" id="ARBA00022777"/>
    </source>
</evidence>
<evidence type="ECO:0000259" key="8">
    <source>
        <dbReference type="Pfam" id="PF00156"/>
    </source>
</evidence>
<comment type="subunit">
    <text evidence="7">Monomer.</text>
</comment>
<dbReference type="NCBIfam" id="NF011104">
    <property type="entry name" value="PRK14531.1"/>
    <property type="match status" value="1"/>
</dbReference>
<keyword evidence="1 7" id="KW-0808">Transferase</keyword>
<gene>
    <name evidence="7" type="primary">adk</name>
    <name evidence="9" type="ORF">ACFO3U_05505</name>
</gene>
<dbReference type="InterPro" id="IPR005904">
    <property type="entry name" value="Hxn_phspho_trans"/>
</dbReference>
<dbReference type="NCBIfam" id="TIGR01203">
    <property type="entry name" value="HGPRTase"/>
    <property type="match status" value="1"/>
</dbReference>
<dbReference type="PROSITE" id="PS00113">
    <property type="entry name" value="ADENYLATE_KINASE"/>
    <property type="match status" value="1"/>
</dbReference>
<dbReference type="SUPFAM" id="SSF53271">
    <property type="entry name" value="PRTase-like"/>
    <property type="match status" value="1"/>
</dbReference>
<dbReference type="EMBL" id="JBHSGW010000004">
    <property type="protein sequence ID" value="MFC4739443.1"/>
    <property type="molecule type" value="Genomic_DNA"/>
</dbReference>
<keyword evidence="7" id="KW-0067">ATP-binding</keyword>
<dbReference type="GO" id="GO:0004017">
    <property type="term" value="F:AMP kinase activity"/>
    <property type="evidence" value="ECO:0007669"/>
    <property type="project" value="UniProtKB-EC"/>
</dbReference>
<feature type="domain" description="Phosphoribosyltransferase" evidence="8">
    <location>
        <begin position="22"/>
        <end position="163"/>
    </location>
</feature>
<feature type="region of interest" description="NMP" evidence="7">
    <location>
        <begin position="215"/>
        <end position="244"/>
    </location>
</feature>
<dbReference type="InterPro" id="IPR000850">
    <property type="entry name" value="Adenylat/UMP-CMP_kin"/>
</dbReference>
<comment type="similarity">
    <text evidence="7">Belongs to the adenylate kinase family.</text>
</comment>
<dbReference type="Pfam" id="PF00156">
    <property type="entry name" value="Pribosyltran"/>
    <property type="match status" value="1"/>
</dbReference>
<dbReference type="EC" id="2.7.4.3" evidence="7"/>
<keyword evidence="5 7" id="KW-0418">Kinase</keyword>
<dbReference type="NCBIfam" id="NF011101">
    <property type="entry name" value="PRK14528.1"/>
    <property type="match status" value="1"/>
</dbReference>
<feature type="binding site" evidence="7">
    <location>
        <position position="277"/>
    </location>
    <ligand>
        <name>AMP</name>
        <dbReference type="ChEBI" id="CHEBI:456215"/>
    </ligand>
</feature>
<keyword evidence="4 7" id="KW-0547">Nucleotide-binding</keyword>
<dbReference type="CDD" id="cd01428">
    <property type="entry name" value="ADK"/>
    <property type="match status" value="1"/>
</dbReference>
<dbReference type="SUPFAM" id="SSF52540">
    <property type="entry name" value="P-loop containing nucleoside triphosphate hydrolases"/>
    <property type="match status" value="1"/>
</dbReference>
<protein>
    <recommendedName>
        <fullName evidence="7">Adenylate kinase</fullName>
        <shortName evidence="7">AK</shortName>
        <ecNumber evidence="7">2.7.4.3</ecNumber>
    </recommendedName>
    <alternativeName>
        <fullName evidence="7">ATP-AMP transphosphorylase</fullName>
    </alternativeName>
    <alternativeName>
        <fullName evidence="7">ATP:AMP phosphotransferase</fullName>
    </alternativeName>
    <alternativeName>
        <fullName evidence="7">Adenylate monophosphate kinase</fullName>
    </alternativeName>
</protein>
<evidence type="ECO:0000256" key="7">
    <source>
        <dbReference type="HAMAP-Rule" id="MF_00235"/>
    </source>
</evidence>
<dbReference type="NCBIfam" id="NF001381">
    <property type="entry name" value="PRK00279.1-3"/>
    <property type="match status" value="1"/>
</dbReference>
<dbReference type="InterPro" id="IPR027417">
    <property type="entry name" value="P-loop_NTPase"/>
</dbReference>
<dbReference type="InterPro" id="IPR029057">
    <property type="entry name" value="PRTase-like"/>
</dbReference>
<comment type="caution">
    <text evidence="9">The sequence shown here is derived from an EMBL/GenBank/DDBJ whole genome shotgun (WGS) entry which is preliminary data.</text>
</comment>
<feature type="binding site" evidence="7">
    <location>
        <position position="221"/>
    </location>
    <ligand>
        <name>AMP</name>
        <dbReference type="ChEBI" id="CHEBI:456215"/>
    </ligand>
</feature>
<reference evidence="10" key="1">
    <citation type="journal article" date="2019" name="Int. J. Syst. Evol. Microbiol.">
        <title>The Global Catalogue of Microorganisms (GCM) 10K type strain sequencing project: providing services to taxonomists for standard genome sequencing and annotation.</title>
        <authorList>
            <consortium name="The Broad Institute Genomics Platform"/>
            <consortium name="The Broad Institute Genome Sequencing Center for Infectious Disease"/>
            <person name="Wu L."/>
            <person name="Ma J."/>
        </authorList>
    </citation>
    <scope>NUCLEOTIDE SEQUENCE [LARGE SCALE GENOMIC DNA]</scope>
    <source>
        <strain evidence="10">CCUG 50349</strain>
    </source>
</reference>
<proteinExistence type="inferred from homology"/>
<feature type="binding site" evidence="7">
    <location>
        <position position="318"/>
    </location>
    <ligand>
        <name>AMP</name>
        <dbReference type="ChEBI" id="CHEBI:456215"/>
    </ligand>
</feature>
<feature type="binding site" evidence="7">
    <location>
        <begin position="242"/>
        <end position="244"/>
    </location>
    <ligand>
        <name>AMP</name>
        <dbReference type="ChEBI" id="CHEBI:456215"/>
    </ligand>
</feature>
<comment type="caution">
    <text evidence="7">Lacks conserved residue(s) required for the propagation of feature annotation.</text>
</comment>
<feature type="binding site" evidence="7">
    <location>
        <position position="330"/>
    </location>
    <ligand>
        <name>AMP</name>
        <dbReference type="ChEBI" id="CHEBI:456215"/>
    </ligand>
</feature>
<keyword evidence="7" id="KW-0963">Cytoplasm</keyword>
<name>A0ABV9P1I1_9FLAO</name>
<evidence type="ECO:0000256" key="2">
    <source>
        <dbReference type="ARBA" id="ARBA00022723"/>
    </source>
</evidence>
<dbReference type="InterPro" id="IPR000836">
    <property type="entry name" value="PRTase_dom"/>
</dbReference>
<dbReference type="Pfam" id="PF00406">
    <property type="entry name" value="ADK"/>
    <property type="match status" value="1"/>
</dbReference>
<feature type="binding site" evidence="7">
    <location>
        <begin position="195"/>
        <end position="200"/>
    </location>
    <ligand>
        <name>ATP</name>
        <dbReference type="ChEBI" id="CHEBI:30616"/>
    </ligand>
</feature>
<feature type="binding site" evidence="7">
    <location>
        <position position="358"/>
    </location>
    <ligand>
        <name>ATP</name>
        <dbReference type="ChEBI" id="CHEBI:30616"/>
    </ligand>
</feature>
<organism evidence="9 10">
    <name type="scientific">Flavobacterium ponti</name>
    <dbReference type="NCBI Taxonomy" id="665133"/>
    <lineage>
        <taxon>Bacteria</taxon>
        <taxon>Pseudomonadati</taxon>
        <taxon>Bacteroidota</taxon>
        <taxon>Flavobacteriia</taxon>
        <taxon>Flavobacteriales</taxon>
        <taxon>Flavobacteriaceae</taxon>
        <taxon>Flavobacterium</taxon>
    </lineage>
</organism>
<comment type="function">
    <text evidence="7">Catalyzes the reversible transfer of the terminal phosphate group between ATP and AMP. Plays an important role in cellular energy homeostasis and in adenine nucleotide metabolism.</text>
</comment>
<evidence type="ECO:0000256" key="6">
    <source>
        <dbReference type="ARBA" id="ARBA00022842"/>
    </source>
</evidence>
<dbReference type="Proteomes" id="UP001595885">
    <property type="component" value="Unassembled WGS sequence"/>
</dbReference>
<dbReference type="HAMAP" id="MF_00235">
    <property type="entry name" value="Adenylate_kinase_Adk"/>
    <property type="match status" value="1"/>
</dbReference>
<keyword evidence="10" id="KW-1185">Reference proteome</keyword>
<keyword evidence="6" id="KW-0460">Magnesium</keyword>
<dbReference type="Gene3D" id="3.40.50.2020">
    <property type="match status" value="1"/>
</dbReference>
<comment type="subcellular location">
    <subcellularLocation>
        <location evidence="7">Cytoplasm</location>
    </subcellularLocation>
</comment>
<dbReference type="CDD" id="cd06223">
    <property type="entry name" value="PRTases_typeI"/>
    <property type="match status" value="1"/>
</dbReference>
<comment type="domain">
    <text evidence="7">Consists of three domains, a large central CORE domain and two small peripheral domains, NMPbind and LID, which undergo movements during catalysis. The LID domain closes over the site of phosphoryl transfer upon ATP binding. Assembling and dissambling the active center during each catalytic cycle provides an effective means to prevent ATP hydrolysis.</text>
</comment>
<evidence type="ECO:0000313" key="9">
    <source>
        <dbReference type="EMBL" id="MFC4739443.1"/>
    </source>
</evidence>
<feature type="binding site" evidence="7">
    <location>
        <position position="216"/>
    </location>
    <ligand>
        <name>AMP</name>
        <dbReference type="ChEBI" id="CHEBI:456215"/>
    </ligand>
</feature>
<evidence type="ECO:0000256" key="3">
    <source>
        <dbReference type="ARBA" id="ARBA00022727"/>
    </source>
</evidence>
<dbReference type="RefSeq" id="WP_379739887.1">
    <property type="nucleotide sequence ID" value="NZ_JBHSGW010000004.1"/>
</dbReference>
<comment type="catalytic activity">
    <reaction evidence="7">
        <text>AMP + ATP = 2 ADP</text>
        <dbReference type="Rhea" id="RHEA:12973"/>
        <dbReference type="ChEBI" id="CHEBI:30616"/>
        <dbReference type="ChEBI" id="CHEBI:456215"/>
        <dbReference type="ChEBI" id="CHEBI:456216"/>
        <dbReference type="EC" id="2.7.4.3"/>
    </reaction>
</comment>
<dbReference type="InterPro" id="IPR033690">
    <property type="entry name" value="Adenylat_kinase_CS"/>
</dbReference>